<dbReference type="GO" id="GO:0015074">
    <property type="term" value="P:DNA integration"/>
    <property type="evidence" value="ECO:0007669"/>
    <property type="project" value="UniProtKB-KW"/>
</dbReference>
<dbReference type="Pfam" id="PF22022">
    <property type="entry name" value="Phage_int_M"/>
    <property type="match status" value="1"/>
</dbReference>
<feature type="region of interest" description="Disordered" evidence="5">
    <location>
        <begin position="1"/>
        <end position="26"/>
    </location>
</feature>
<dbReference type="GO" id="GO:0003677">
    <property type="term" value="F:DNA binding"/>
    <property type="evidence" value="ECO:0007669"/>
    <property type="project" value="UniProtKB-UniRule"/>
</dbReference>
<protein>
    <submittedName>
        <fullName evidence="7">Site-specific recombinase XerD</fullName>
    </submittedName>
</protein>
<evidence type="ECO:0000256" key="3">
    <source>
        <dbReference type="ARBA" id="ARBA00023172"/>
    </source>
</evidence>
<reference evidence="7 8" key="1">
    <citation type="submission" date="2016-10" db="EMBL/GenBank/DDBJ databases">
        <authorList>
            <person name="de Groot N.N."/>
        </authorList>
    </citation>
    <scope>NUCLEOTIDE SEQUENCE [LARGE SCALE GENOMIC DNA]</scope>
    <source>
        <strain evidence="7 8">BH539</strain>
    </source>
</reference>
<dbReference type="EMBL" id="FNCI01000001">
    <property type="protein sequence ID" value="SDF68916.1"/>
    <property type="molecule type" value="Genomic_DNA"/>
</dbReference>
<evidence type="ECO:0000313" key="8">
    <source>
        <dbReference type="Proteomes" id="UP000198641"/>
    </source>
</evidence>
<dbReference type="SUPFAM" id="SSF56349">
    <property type="entry name" value="DNA breaking-rejoining enzymes"/>
    <property type="match status" value="1"/>
</dbReference>
<dbReference type="GO" id="GO:0006310">
    <property type="term" value="P:DNA recombination"/>
    <property type="evidence" value="ECO:0007669"/>
    <property type="project" value="UniProtKB-KW"/>
</dbReference>
<organism evidence="7 8">
    <name type="scientific">Onishia taeanensis</name>
    <dbReference type="NCBI Taxonomy" id="284577"/>
    <lineage>
        <taxon>Bacteria</taxon>
        <taxon>Pseudomonadati</taxon>
        <taxon>Pseudomonadota</taxon>
        <taxon>Gammaproteobacteria</taxon>
        <taxon>Oceanospirillales</taxon>
        <taxon>Halomonadaceae</taxon>
        <taxon>Onishia</taxon>
    </lineage>
</organism>
<keyword evidence="1" id="KW-0229">DNA integration</keyword>
<dbReference type="InterPro" id="IPR013762">
    <property type="entry name" value="Integrase-like_cat_sf"/>
</dbReference>
<dbReference type="InterPro" id="IPR011010">
    <property type="entry name" value="DNA_brk_join_enz"/>
</dbReference>
<dbReference type="InterPro" id="IPR044068">
    <property type="entry name" value="CB"/>
</dbReference>
<proteinExistence type="predicted"/>
<feature type="domain" description="Core-binding (CB)" evidence="6">
    <location>
        <begin position="79"/>
        <end position="167"/>
    </location>
</feature>
<dbReference type="InterPro" id="IPR050090">
    <property type="entry name" value="Tyrosine_recombinase_XerCD"/>
</dbReference>
<dbReference type="PANTHER" id="PTHR30349">
    <property type="entry name" value="PHAGE INTEGRASE-RELATED"/>
    <property type="match status" value="1"/>
</dbReference>
<evidence type="ECO:0000256" key="1">
    <source>
        <dbReference type="ARBA" id="ARBA00022908"/>
    </source>
</evidence>
<evidence type="ECO:0000313" key="7">
    <source>
        <dbReference type="EMBL" id="SDF68916.1"/>
    </source>
</evidence>
<dbReference type="STRING" id="284577.SAMN05216571_101223"/>
<feature type="region of interest" description="Disordered" evidence="5">
    <location>
        <begin position="346"/>
        <end position="366"/>
    </location>
</feature>
<sequence>MKPPAKRGRKRGHNPHIPSHIDQTKLPDSVYFDHRGRGNWYTLSTDETGRRRRSNVATHRATLADLHQIMQERKNTGHHTLRWLCEQFHASVQFKRLAVKTRKSYEYSFSVLEKTTTRLGMPFVDLERRKITAPVVQRLVDSLADKGTPSTANHVAAYLRRVYRWGINRGHCQSNPATTVESAQERKRRRLPEKLTLSRITAFCQERSQGRSTETGAVAPFMWPLIEIAYLCRLRAIEVITLTDANALEEGILTNRRKGSRDNVVRWSPRLRAAWDAAVAVRNARWEKRGRAVPLSAEYRPLFVAQGGDALTRYGLDSAWFRMMKAAVESGVITAEEKFGLHDLKRRGITDTQGNRHDKQEASGHRSARMLDVYDLSIPKVDPSAI</sequence>
<evidence type="ECO:0000256" key="2">
    <source>
        <dbReference type="ARBA" id="ARBA00023125"/>
    </source>
</evidence>
<evidence type="ECO:0000259" key="6">
    <source>
        <dbReference type="PROSITE" id="PS51900"/>
    </source>
</evidence>
<evidence type="ECO:0000256" key="4">
    <source>
        <dbReference type="PROSITE-ProRule" id="PRU01248"/>
    </source>
</evidence>
<dbReference type="PANTHER" id="PTHR30349:SF90">
    <property type="entry name" value="TYROSINE RECOMBINASE XERD"/>
    <property type="match status" value="1"/>
</dbReference>
<accession>A0A1G7N4P6</accession>
<keyword evidence="3" id="KW-0233">DNA recombination</keyword>
<dbReference type="AlphaFoldDB" id="A0A1G7N4P6"/>
<dbReference type="PROSITE" id="PS51900">
    <property type="entry name" value="CB"/>
    <property type="match status" value="1"/>
</dbReference>
<dbReference type="Gene3D" id="1.10.443.10">
    <property type="entry name" value="Intergrase catalytic core"/>
    <property type="match status" value="1"/>
</dbReference>
<keyword evidence="2 4" id="KW-0238">DNA-binding</keyword>
<dbReference type="InterPro" id="IPR053876">
    <property type="entry name" value="Phage_int_M"/>
</dbReference>
<dbReference type="InterPro" id="IPR010998">
    <property type="entry name" value="Integrase_recombinase_N"/>
</dbReference>
<dbReference type="RefSeq" id="WP_092522230.1">
    <property type="nucleotide sequence ID" value="NZ_FNCI01000001.1"/>
</dbReference>
<evidence type="ECO:0000256" key="5">
    <source>
        <dbReference type="SAM" id="MobiDB-lite"/>
    </source>
</evidence>
<dbReference type="Gene3D" id="1.10.150.130">
    <property type="match status" value="1"/>
</dbReference>
<dbReference type="Proteomes" id="UP000198641">
    <property type="component" value="Unassembled WGS sequence"/>
</dbReference>
<feature type="compositionally biased region" description="Basic residues" evidence="5">
    <location>
        <begin position="1"/>
        <end position="14"/>
    </location>
</feature>
<keyword evidence="8" id="KW-1185">Reference proteome</keyword>
<feature type="compositionally biased region" description="Basic and acidic residues" evidence="5">
    <location>
        <begin position="346"/>
        <end position="364"/>
    </location>
</feature>
<gene>
    <name evidence="7" type="ORF">SAMN05216571_101223</name>
</gene>
<name>A0A1G7N4P6_9GAMM</name>
<dbReference type="OrthoDB" id="6173494at2"/>